<dbReference type="Proteomes" id="UP000256913">
    <property type="component" value="Unassembled WGS sequence"/>
</dbReference>
<keyword evidence="3" id="KW-0813">Transport</keyword>
<evidence type="ECO:0000256" key="2">
    <source>
        <dbReference type="ARBA" id="ARBA00005417"/>
    </source>
</evidence>
<comment type="similarity">
    <text evidence="2">Belongs to the ABC transporter superfamily.</text>
</comment>
<dbReference type="Gene3D" id="3.40.50.300">
    <property type="entry name" value="P-loop containing nucleotide triphosphate hydrolases"/>
    <property type="match status" value="1"/>
</dbReference>
<dbReference type="RefSeq" id="WP_116070907.1">
    <property type="nucleotide sequence ID" value="NZ_BONB01000073.1"/>
</dbReference>
<dbReference type="OrthoDB" id="3327300at2"/>
<dbReference type="SUPFAM" id="SSF52540">
    <property type="entry name" value="P-loop containing nucleoside triphosphate hydrolases"/>
    <property type="match status" value="1"/>
</dbReference>
<dbReference type="GO" id="GO:0016887">
    <property type="term" value="F:ATP hydrolysis activity"/>
    <property type="evidence" value="ECO:0007669"/>
    <property type="project" value="InterPro"/>
</dbReference>
<organism evidence="9 10">
    <name type="scientific">Asanoa ferruginea</name>
    <dbReference type="NCBI Taxonomy" id="53367"/>
    <lineage>
        <taxon>Bacteria</taxon>
        <taxon>Bacillati</taxon>
        <taxon>Actinomycetota</taxon>
        <taxon>Actinomycetes</taxon>
        <taxon>Micromonosporales</taxon>
        <taxon>Micromonosporaceae</taxon>
        <taxon>Asanoa</taxon>
    </lineage>
</organism>
<dbReference type="Pfam" id="PF00005">
    <property type="entry name" value="ABC_tran"/>
    <property type="match status" value="1"/>
</dbReference>
<dbReference type="NCBIfam" id="TIGR01727">
    <property type="entry name" value="oligo_HPY"/>
    <property type="match status" value="1"/>
</dbReference>
<dbReference type="InterPro" id="IPR027417">
    <property type="entry name" value="P-loop_NTPase"/>
</dbReference>
<feature type="domain" description="ABC transporter" evidence="8">
    <location>
        <begin position="22"/>
        <end position="269"/>
    </location>
</feature>
<dbReference type="PANTHER" id="PTHR43297">
    <property type="entry name" value="OLIGOPEPTIDE TRANSPORT ATP-BINDING PROTEIN APPD"/>
    <property type="match status" value="1"/>
</dbReference>
<dbReference type="GO" id="GO:0015833">
    <property type="term" value="P:peptide transport"/>
    <property type="evidence" value="ECO:0007669"/>
    <property type="project" value="InterPro"/>
</dbReference>
<dbReference type="SMART" id="SM00382">
    <property type="entry name" value="AAA"/>
    <property type="match status" value="1"/>
</dbReference>
<dbReference type="GO" id="GO:0005524">
    <property type="term" value="F:ATP binding"/>
    <property type="evidence" value="ECO:0007669"/>
    <property type="project" value="UniProtKB-KW"/>
</dbReference>
<keyword evidence="5" id="KW-0547">Nucleotide-binding</keyword>
<keyword evidence="4" id="KW-1003">Cell membrane</keyword>
<evidence type="ECO:0000256" key="4">
    <source>
        <dbReference type="ARBA" id="ARBA00022475"/>
    </source>
</evidence>
<keyword evidence="10" id="KW-1185">Reference proteome</keyword>
<proteinExistence type="inferred from homology"/>
<dbReference type="PANTHER" id="PTHR43297:SF2">
    <property type="entry name" value="DIPEPTIDE TRANSPORT ATP-BINDING PROTEIN DPPD"/>
    <property type="match status" value="1"/>
</dbReference>
<sequence length="342" mass="37138">MTIAANSLTRVPGRSDDPLLEVEKLSVVFVGLDATLPAVTDVAFGLYPGETLGVVGESGSGKSVSMMSMLGLTPGRVTSGQVRFDGKDLLKMSAEERRKIRGGPIAMVFQDPMSSLNPVQRIGHQLEETLKLHSPELNKAARKERVVELLRIVGVADPEQRVKQYPHQFSGGMRQRVMIAMAIANSPRVLIADEPTTALDVTIQAQVLDVLRKAKDETDAAVILITHDLGVIAEMADRVMVMYAGRVVEAGTVTELFDDPRHPYTKGLLGSALRVSERVERLNSIPGNPPNITHLPTGCSFHPRCSIANGRERCSTETPELIDVGGRWTACHFSDELRGAQS</sequence>
<dbReference type="CDD" id="cd03257">
    <property type="entry name" value="ABC_NikE_OppD_transporters"/>
    <property type="match status" value="1"/>
</dbReference>
<dbReference type="InterPro" id="IPR003593">
    <property type="entry name" value="AAA+_ATPase"/>
</dbReference>
<dbReference type="InterPro" id="IPR013563">
    <property type="entry name" value="Oligopep_ABC_C"/>
</dbReference>
<dbReference type="InterPro" id="IPR050388">
    <property type="entry name" value="ABC_Ni/Peptide_Import"/>
</dbReference>
<evidence type="ECO:0000256" key="7">
    <source>
        <dbReference type="ARBA" id="ARBA00023136"/>
    </source>
</evidence>
<comment type="subcellular location">
    <subcellularLocation>
        <location evidence="1">Cell membrane</location>
        <topology evidence="1">Peripheral membrane protein</topology>
    </subcellularLocation>
</comment>
<keyword evidence="6 9" id="KW-0067">ATP-binding</keyword>
<evidence type="ECO:0000256" key="6">
    <source>
        <dbReference type="ARBA" id="ARBA00022840"/>
    </source>
</evidence>
<dbReference type="GO" id="GO:0005886">
    <property type="term" value="C:plasma membrane"/>
    <property type="evidence" value="ECO:0007669"/>
    <property type="project" value="UniProtKB-SubCell"/>
</dbReference>
<dbReference type="Pfam" id="PF08352">
    <property type="entry name" value="oligo_HPY"/>
    <property type="match status" value="1"/>
</dbReference>
<comment type="caution">
    <text evidence="9">The sequence shown here is derived from an EMBL/GenBank/DDBJ whole genome shotgun (WGS) entry which is preliminary data.</text>
</comment>
<dbReference type="InterPro" id="IPR017871">
    <property type="entry name" value="ABC_transporter-like_CS"/>
</dbReference>
<evidence type="ECO:0000256" key="1">
    <source>
        <dbReference type="ARBA" id="ARBA00004202"/>
    </source>
</evidence>
<evidence type="ECO:0000259" key="8">
    <source>
        <dbReference type="PROSITE" id="PS50893"/>
    </source>
</evidence>
<evidence type="ECO:0000313" key="9">
    <source>
        <dbReference type="EMBL" id="REF99769.1"/>
    </source>
</evidence>
<dbReference type="AlphaFoldDB" id="A0A3D9ZSC0"/>
<dbReference type="EMBL" id="QUMQ01000001">
    <property type="protein sequence ID" value="REF99769.1"/>
    <property type="molecule type" value="Genomic_DNA"/>
</dbReference>
<evidence type="ECO:0000313" key="10">
    <source>
        <dbReference type="Proteomes" id="UP000256913"/>
    </source>
</evidence>
<dbReference type="PROSITE" id="PS50893">
    <property type="entry name" value="ABC_TRANSPORTER_2"/>
    <property type="match status" value="1"/>
</dbReference>
<gene>
    <name evidence="9" type="ORF">DFJ67_5813</name>
</gene>
<evidence type="ECO:0000256" key="3">
    <source>
        <dbReference type="ARBA" id="ARBA00022448"/>
    </source>
</evidence>
<dbReference type="PROSITE" id="PS00211">
    <property type="entry name" value="ABC_TRANSPORTER_1"/>
    <property type="match status" value="1"/>
</dbReference>
<reference evidence="9 10" key="1">
    <citation type="submission" date="2018-08" db="EMBL/GenBank/DDBJ databases">
        <title>Sequencing the genomes of 1000 actinobacteria strains.</title>
        <authorList>
            <person name="Klenk H.-P."/>
        </authorList>
    </citation>
    <scope>NUCLEOTIDE SEQUENCE [LARGE SCALE GENOMIC DNA]</scope>
    <source>
        <strain evidence="9 10">DSM 44099</strain>
    </source>
</reference>
<dbReference type="InterPro" id="IPR003439">
    <property type="entry name" value="ABC_transporter-like_ATP-bd"/>
</dbReference>
<keyword evidence="7" id="KW-0472">Membrane</keyword>
<accession>A0A3D9ZSC0</accession>
<dbReference type="FunFam" id="3.40.50.300:FF:000016">
    <property type="entry name" value="Oligopeptide ABC transporter ATP-binding component"/>
    <property type="match status" value="1"/>
</dbReference>
<evidence type="ECO:0000256" key="5">
    <source>
        <dbReference type="ARBA" id="ARBA00022741"/>
    </source>
</evidence>
<protein>
    <submittedName>
        <fullName evidence="9">Peptide/nickel transport system ATP-binding protein/oligopeptide transport system ATP-binding protein</fullName>
    </submittedName>
</protein>
<name>A0A3D9ZSC0_9ACTN</name>